<evidence type="ECO:0000313" key="2">
    <source>
        <dbReference type="EMBL" id="EHQ90261.1"/>
    </source>
</evidence>
<dbReference type="eggNOG" id="COG1418">
    <property type="taxonomic scope" value="Bacteria"/>
</dbReference>
<dbReference type="Gene3D" id="1.10.3210.10">
    <property type="entry name" value="Hypothetical protein af1432"/>
    <property type="match status" value="1"/>
</dbReference>
<dbReference type="Proteomes" id="UP000005104">
    <property type="component" value="Chromosome"/>
</dbReference>
<dbReference type="InterPro" id="IPR006674">
    <property type="entry name" value="HD_domain"/>
</dbReference>
<dbReference type="InterPro" id="IPR003607">
    <property type="entry name" value="HD/PDEase_dom"/>
</dbReference>
<dbReference type="RefSeq" id="WP_007784569.1">
    <property type="nucleotide sequence ID" value="NZ_CM001441.1"/>
</dbReference>
<gene>
    <name evidence="2" type="ORF">DesyoDRAFT_3229</name>
</gene>
<dbReference type="AlphaFoldDB" id="H5XVV5"/>
<evidence type="ECO:0000259" key="1">
    <source>
        <dbReference type="PROSITE" id="PS51831"/>
    </source>
</evidence>
<dbReference type="EMBL" id="CM001441">
    <property type="protein sequence ID" value="EHQ90261.1"/>
    <property type="molecule type" value="Genomic_DNA"/>
</dbReference>
<feature type="domain" description="HD" evidence="1">
    <location>
        <begin position="33"/>
        <end position="133"/>
    </location>
</feature>
<dbReference type="Pfam" id="PF01966">
    <property type="entry name" value="HD"/>
    <property type="match status" value="1"/>
</dbReference>
<evidence type="ECO:0000313" key="3">
    <source>
        <dbReference type="Proteomes" id="UP000005104"/>
    </source>
</evidence>
<dbReference type="CDD" id="cd00077">
    <property type="entry name" value="HDc"/>
    <property type="match status" value="1"/>
</dbReference>
<dbReference type="GO" id="GO:0016787">
    <property type="term" value="F:hydrolase activity"/>
    <property type="evidence" value="ECO:0007669"/>
    <property type="project" value="UniProtKB-KW"/>
</dbReference>
<organism evidence="2 3">
    <name type="scientific">Desulfosporosinus youngiae DSM 17734</name>
    <dbReference type="NCBI Taxonomy" id="768710"/>
    <lineage>
        <taxon>Bacteria</taxon>
        <taxon>Bacillati</taxon>
        <taxon>Bacillota</taxon>
        <taxon>Clostridia</taxon>
        <taxon>Eubacteriales</taxon>
        <taxon>Desulfitobacteriaceae</taxon>
        <taxon>Desulfosporosinus</taxon>
    </lineage>
</organism>
<proteinExistence type="predicted"/>
<keyword evidence="2" id="KW-0378">Hydrolase</keyword>
<dbReference type="SUPFAM" id="SSF109604">
    <property type="entry name" value="HD-domain/PDEase-like"/>
    <property type="match status" value="1"/>
</dbReference>
<sequence length="165" mass="19050">MKWEFIKDMQRIFTLLDSIEKQRSERDYPIMWEKVHAVSCAQIGRMLAEKRGADIEQAGLACALHDIGRWITGRQHDHAPKGEDAVRRFLAEKQGTDEEKEQIVQAVINHSKKDEIGTLLEEIVKDADILDCHWYGEGIMKPFHIARLKKALAELQIHNPEVLNK</sequence>
<name>H5XVV5_9FIRM</name>
<accession>H5XVV5</accession>
<dbReference type="OrthoDB" id="1680582at2"/>
<dbReference type="PROSITE" id="PS51831">
    <property type="entry name" value="HD"/>
    <property type="match status" value="1"/>
</dbReference>
<dbReference type="STRING" id="768710.DesyoDRAFT_3229"/>
<keyword evidence="3" id="KW-1185">Reference proteome</keyword>
<reference evidence="2 3" key="1">
    <citation type="submission" date="2011-11" db="EMBL/GenBank/DDBJ databases">
        <title>The Noncontiguous Finished genome of Desulfosporosinus youngiae DSM 17734.</title>
        <authorList>
            <consortium name="US DOE Joint Genome Institute (JGI-PGF)"/>
            <person name="Lucas S."/>
            <person name="Han J."/>
            <person name="Lapidus A."/>
            <person name="Cheng J.-F."/>
            <person name="Goodwin L."/>
            <person name="Pitluck S."/>
            <person name="Peters L."/>
            <person name="Ovchinnikova G."/>
            <person name="Lu M."/>
            <person name="Land M.L."/>
            <person name="Hauser L."/>
            <person name="Pester M."/>
            <person name="Spring S."/>
            <person name="Ollivier B."/>
            <person name="Rattei T."/>
            <person name="Klenk H.-P."/>
            <person name="Wagner M."/>
            <person name="Loy A."/>
            <person name="Woyke T.J."/>
        </authorList>
    </citation>
    <scope>NUCLEOTIDE SEQUENCE [LARGE SCALE GENOMIC DNA]</scope>
    <source>
        <strain evidence="2 3">DSM 17734</strain>
    </source>
</reference>
<dbReference type="HOGENOM" id="CLU_136682_0_0_9"/>
<protein>
    <submittedName>
        <fullName evidence="2">Putative HD superfamily hydrolase</fullName>
    </submittedName>
</protein>